<dbReference type="SUPFAM" id="SSF51621">
    <property type="entry name" value="Phosphoenolpyruvate/pyruvate domain"/>
    <property type="match status" value="1"/>
</dbReference>
<organism evidence="18 19">
    <name type="scientific">Zancudomyces culisetae</name>
    <name type="common">Gut fungus</name>
    <name type="synonym">Smittium culisetae</name>
    <dbReference type="NCBI Taxonomy" id="1213189"/>
    <lineage>
        <taxon>Eukaryota</taxon>
        <taxon>Fungi</taxon>
        <taxon>Fungi incertae sedis</taxon>
        <taxon>Zoopagomycota</taxon>
        <taxon>Kickxellomycotina</taxon>
        <taxon>Harpellomycetes</taxon>
        <taxon>Harpellales</taxon>
        <taxon>Legeriomycetaceae</taxon>
        <taxon>Zancudomyces</taxon>
    </lineage>
</organism>
<keyword evidence="13 18" id="KW-0670">Pyruvate</keyword>
<accession>A0A1R1PWM2</accession>
<evidence type="ECO:0000313" key="18">
    <source>
        <dbReference type="EMBL" id="OMH85395.1"/>
    </source>
</evidence>
<evidence type="ECO:0000256" key="7">
    <source>
        <dbReference type="ARBA" id="ARBA00022723"/>
    </source>
</evidence>
<dbReference type="Gene3D" id="3.40.1380.20">
    <property type="entry name" value="Pyruvate kinase, C-terminal domain"/>
    <property type="match status" value="1"/>
</dbReference>
<keyword evidence="19" id="KW-1185">Reference proteome</keyword>
<dbReference type="InterPro" id="IPR040442">
    <property type="entry name" value="Pyrv_kinase-like_dom_sf"/>
</dbReference>
<dbReference type="OrthoDB" id="108365at2759"/>
<dbReference type="GO" id="GO:0006950">
    <property type="term" value="P:response to stress"/>
    <property type="evidence" value="ECO:0007669"/>
    <property type="project" value="UniProtKB-ARBA"/>
</dbReference>
<evidence type="ECO:0000256" key="1">
    <source>
        <dbReference type="ARBA" id="ARBA00001946"/>
    </source>
</evidence>
<dbReference type="PRINTS" id="PR01050">
    <property type="entry name" value="PYRUVTKNASE"/>
</dbReference>
<evidence type="ECO:0000259" key="16">
    <source>
        <dbReference type="Pfam" id="PF00224"/>
    </source>
</evidence>
<dbReference type="NCBIfam" id="NF004491">
    <property type="entry name" value="PRK05826.1"/>
    <property type="match status" value="1"/>
</dbReference>
<dbReference type="AlphaFoldDB" id="A0A1R1PWM2"/>
<dbReference type="CDD" id="cd00288">
    <property type="entry name" value="Pyruvate_Kinase"/>
    <property type="match status" value="1"/>
</dbReference>
<comment type="catalytic activity">
    <reaction evidence="14 15">
        <text>pyruvate + ATP = phosphoenolpyruvate + ADP + H(+)</text>
        <dbReference type="Rhea" id="RHEA:18157"/>
        <dbReference type="ChEBI" id="CHEBI:15361"/>
        <dbReference type="ChEBI" id="CHEBI:15378"/>
        <dbReference type="ChEBI" id="CHEBI:30616"/>
        <dbReference type="ChEBI" id="CHEBI:58702"/>
        <dbReference type="ChEBI" id="CHEBI:456216"/>
        <dbReference type="EC" id="2.7.1.40"/>
    </reaction>
</comment>
<evidence type="ECO:0000256" key="6">
    <source>
        <dbReference type="ARBA" id="ARBA00022679"/>
    </source>
</evidence>
<keyword evidence="10" id="KW-0067">ATP-binding</keyword>
<evidence type="ECO:0000256" key="9">
    <source>
        <dbReference type="ARBA" id="ARBA00022777"/>
    </source>
</evidence>
<dbReference type="Pfam" id="PF00224">
    <property type="entry name" value="PK"/>
    <property type="match status" value="1"/>
</dbReference>
<dbReference type="Gene3D" id="3.20.20.60">
    <property type="entry name" value="Phosphoenolpyruvate-binding domains"/>
    <property type="match status" value="1"/>
</dbReference>
<dbReference type="UniPathway" id="UPA00109">
    <property type="reaction ID" value="UER00188"/>
</dbReference>
<dbReference type="SUPFAM" id="SSF50800">
    <property type="entry name" value="PK beta-barrel domain-like"/>
    <property type="match status" value="1"/>
</dbReference>
<comment type="caution">
    <text evidence="18">The sequence shown here is derived from an EMBL/GenBank/DDBJ whole genome shotgun (WGS) entry which is preliminary data.</text>
</comment>
<sequence length="519" mass="56666">MGLNSRKHSNILWNANLHATNTEGVIRKSSIIGTIGPKSQPVEVMVKLINAGLNIVRMNFSHGSHEFHKQTIDNARKAAALADGNQLIAIALDTKGPEIRTGKIRPDIPEPTFEAGHEMIFSTDSKFEEIGDLEVLYIDYPNLWKVVKPGRTIYIDDGIMEFTVLETNENTVKVRAVNSGTLAERKGVNLPGSIIDLPPLSKKDEGDLKFAVENGLDMVFASFIRCADDVRHIREYLGEEGKNIKIISKIESTQGVENFDDILEVSDGIMIARGDLGIEIPAAQVFLYQKSMIAKSNILGKPVICATQMLESMTYNPRPTRAEVSDVANAIIDGADCVMLSGETAKGIYPIEAVKIMSQIAILAESSICQHSTYSDLRDIIPLPVGTTEATCSSAVNAVCELNAKLIICLSVSGTSARMLSKYRPSVPIVVLTRYPYTARNAHLSRGCYPVIYTKEKPVLTGDTAADREVWQMDVDARVQFAIDHAISRGLVSHGDLVVTVQGWRGGVGNTNTIRVLCA</sequence>
<gene>
    <name evidence="18" type="ORF">AX774_g1046</name>
</gene>
<dbReference type="GO" id="GO:0030955">
    <property type="term" value="F:potassium ion binding"/>
    <property type="evidence" value="ECO:0007669"/>
    <property type="project" value="InterPro"/>
</dbReference>
<dbReference type="EC" id="2.7.1.40" evidence="5 15"/>
<dbReference type="Proteomes" id="UP000188320">
    <property type="component" value="Unassembled WGS sequence"/>
</dbReference>
<name>A0A1R1PWM2_ZANCU</name>
<dbReference type="InterPro" id="IPR036918">
    <property type="entry name" value="Pyrv_Knase_C_sf"/>
</dbReference>
<dbReference type="InterPro" id="IPR011037">
    <property type="entry name" value="Pyrv_Knase-like_insert_dom_sf"/>
</dbReference>
<dbReference type="InterPro" id="IPR015795">
    <property type="entry name" value="Pyrv_Knase_C"/>
</dbReference>
<dbReference type="PROSITE" id="PS00110">
    <property type="entry name" value="PYRUVATE_KINASE"/>
    <property type="match status" value="1"/>
</dbReference>
<dbReference type="SUPFAM" id="SSF52935">
    <property type="entry name" value="PK C-terminal domain-like"/>
    <property type="match status" value="1"/>
</dbReference>
<evidence type="ECO:0000256" key="12">
    <source>
        <dbReference type="ARBA" id="ARBA00023152"/>
    </source>
</evidence>
<dbReference type="FunFam" id="3.20.20.60:FF:000001">
    <property type="entry name" value="Pyruvate kinase"/>
    <property type="match status" value="1"/>
</dbReference>
<comment type="cofactor">
    <cofactor evidence="1">
        <name>Mg(2+)</name>
        <dbReference type="ChEBI" id="CHEBI:18420"/>
    </cofactor>
</comment>
<dbReference type="NCBIfam" id="TIGR01064">
    <property type="entry name" value="pyruv_kin"/>
    <property type="match status" value="1"/>
</dbReference>
<evidence type="ECO:0000256" key="14">
    <source>
        <dbReference type="ARBA" id="ARBA00048152"/>
    </source>
</evidence>
<dbReference type="Pfam" id="PF02887">
    <property type="entry name" value="PK_C"/>
    <property type="match status" value="1"/>
</dbReference>
<dbReference type="GO" id="GO:0005524">
    <property type="term" value="F:ATP binding"/>
    <property type="evidence" value="ECO:0007669"/>
    <property type="project" value="UniProtKB-KW"/>
</dbReference>
<dbReference type="InterPro" id="IPR018209">
    <property type="entry name" value="Pyrv_Knase_AS"/>
</dbReference>
<evidence type="ECO:0000313" key="19">
    <source>
        <dbReference type="Proteomes" id="UP000188320"/>
    </source>
</evidence>
<dbReference type="GO" id="GO:0016301">
    <property type="term" value="F:kinase activity"/>
    <property type="evidence" value="ECO:0007669"/>
    <property type="project" value="UniProtKB-KW"/>
</dbReference>
<dbReference type="Gene3D" id="2.40.33.10">
    <property type="entry name" value="PK beta-barrel domain-like"/>
    <property type="match status" value="1"/>
</dbReference>
<evidence type="ECO:0000256" key="4">
    <source>
        <dbReference type="ARBA" id="ARBA00008663"/>
    </source>
</evidence>
<keyword evidence="6 15" id="KW-0808">Transferase</keyword>
<evidence type="ECO:0000256" key="13">
    <source>
        <dbReference type="ARBA" id="ARBA00023317"/>
    </source>
</evidence>
<comment type="pathway">
    <text evidence="3 15">Carbohydrate degradation; glycolysis; pyruvate from D-glyceraldehyde 3-phosphate: step 5/5.</text>
</comment>
<keyword evidence="9 15" id="KW-0418">Kinase</keyword>
<evidence type="ECO:0000256" key="5">
    <source>
        <dbReference type="ARBA" id="ARBA00012142"/>
    </source>
</evidence>
<evidence type="ECO:0000256" key="15">
    <source>
        <dbReference type="RuleBase" id="RU000504"/>
    </source>
</evidence>
<evidence type="ECO:0000256" key="11">
    <source>
        <dbReference type="ARBA" id="ARBA00022842"/>
    </source>
</evidence>
<dbReference type="InterPro" id="IPR015806">
    <property type="entry name" value="Pyrv_Knase_insert_dom_sf"/>
</dbReference>
<dbReference type="InterPro" id="IPR001697">
    <property type="entry name" value="Pyr_Knase"/>
</dbReference>
<proteinExistence type="inferred from homology"/>
<keyword evidence="8" id="KW-0547">Nucleotide-binding</keyword>
<dbReference type="GO" id="GO:0004743">
    <property type="term" value="F:pyruvate kinase activity"/>
    <property type="evidence" value="ECO:0007669"/>
    <property type="project" value="UniProtKB-EC"/>
</dbReference>
<dbReference type="InterPro" id="IPR015793">
    <property type="entry name" value="Pyrv_Knase_brl"/>
</dbReference>
<comment type="cofactor">
    <cofactor evidence="2">
        <name>K(+)</name>
        <dbReference type="ChEBI" id="CHEBI:29103"/>
    </cofactor>
</comment>
<dbReference type="GO" id="GO:0000287">
    <property type="term" value="F:magnesium ion binding"/>
    <property type="evidence" value="ECO:0007669"/>
    <property type="project" value="InterPro"/>
</dbReference>
<comment type="similarity">
    <text evidence="4 15">Belongs to the pyruvate kinase family.</text>
</comment>
<dbReference type="PANTHER" id="PTHR11817">
    <property type="entry name" value="PYRUVATE KINASE"/>
    <property type="match status" value="1"/>
</dbReference>
<reference evidence="19" key="1">
    <citation type="submission" date="2017-01" db="EMBL/GenBank/DDBJ databases">
        <authorList>
            <person name="Wang Y."/>
            <person name="White M."/>
            <person name="Kvist S."/>
            <person name="Moncalvo J.-M."/>
        </authorList>
    </citation>
    <scope>NUCLEOTIDE SEQUENCE [LARGE SCALE GENOMIC DNA]</scope>
    <source>
        <strain evidence="19">COL-18-3</strain>
    </source>
</reference>
<keyword evidence="7" id="KW-0479">Metal-binding</keyword>
<evidence type="ECO:0000256" key="3">
    <source>
        <dbReference type="ARBA" id="ARBA00004997"/>
    </source>
</evidence>
<dbReference type="NCBIfam" id="NF004978">
    <property type="entry name" value="PRK06354.1"/>
    <property type="match status" value="1"/>
</dbReference>
<evidence type="ECO:0000256" key="8">
    <source>
        <dbReference type="ARBA" id="ARBA00022741"/>
    </source>
</evidence>
<feature type="domain" description="Pyruvate kinase barrel" evidence="16">
    <location>
        <begin position="26"/>
        <end position="354"/>
    </location>
</feature>
<keyword evidence="12 15" id="KW-0324">Glycolysis</keyword>
<evidence type="ECO:0000256" key="10">
    <source>
        <dbReference type="ARBA" id="ARBA00022840"/>
    </source>
</evidence>
<keyword evidence="11 15" id="KW-0460">Magnesium</keyword>
<dbReference type="InterPro" id="IPR015813">
    <property type="entry name" value="Pyrv/PenolPyrv_kinase-like_dom"/>
</dbReference>
<evidence type="ECO:0000259" key="17">
    <source>
        <dbReference type="Pfam" id="PF02887"/>
    </source>
</evidence>
<dbReference type="EMBL" id="LSSK01000087">
    <property type="protein sequence ID" value="OMH85395.1"/>
    <property type="molecule type" value="Genomic_DNA"/>
</dbReference>
<protein>
    <recommendedName>
        <fullName evidence="5 15">Pyruvate kinase</fullName>
        <ecNumber evidence="5 15">2.7.1.40</ecNumber>
    </recommendedName>
</protein>
<evidence type="ECO:0000256" key="2">
    <source>
        <dbReference type="ARBA" id="ARBA00001958"/>
    </source>
</evidence>
<feature type="domain" description="Pyruvate kinase C-terminal" evidence="17">
    <location>
        <begin position="389"/>
        <end position="517"/>
    </location>
</feature>
<dbReference type="FunFam" id="2.40.33.10:FF:000001">
    <property type="entry name" value="Pyruvate kinase"/>
    <property type="match status" value="1"/>
</dbReference>